<reference evidence="1 2" key="1">
    <citation type="journal article" date="2015" name="Genome Announc.">
        <title>Expanding the biotechnology potential of lactobacilli through comparative genomics of 213 strains and associated genera.</title>
        <authorList>
            <person name="Sun Z."/>
            <person name="Harris H.M."/>
            <person name="McCann A."/>
            <person name="Guo C."/>
            <person name="Argimon S."/>
            <person name="Zhang W."/>
            <person name="Yang X."/>
            <person name="Jeffery I.B."/>
            <person name="Cooney J.C."/>
            <person name="Kagawa T.F."/>
            <person name="Liu W."/>
            <person name="Song Y."/>
            <person name="Salvetti E."/>
            <person name="Wrobel A."/>
            <person name="Rasinkangas P."/>
            <person name="Parkhill J."/>
            <person name="Rea M.C."/>
            <person name="O'Sullivan O."/>
            <person name="Ritari J."/>
            <person name="Douillard F.P."/>
            <person name="Paul Ross R."/>
            <person name="Yang R."/>
            <person name="Briner A.E."/>
            <person name="Felis G.E."/>
            <person name="de Vos W.M."/>
            <person name="Barrangou R."/>
            <person name="Klaenhammer T.R."/>
            <person name="Caufield P.W."/>
            <person name="Cui Y."/>
            <person name="Zhang H."/>
            <person name="O'Toole P.W."/>
        </authorList>
    </citation>
    <scope>NUCLEOTIDE SEQUENCE [LARGE SCALE GENOMIC DNA]</scope>
    <source>
        <strain evidence="1 2">DSM 20505</strain>
    </source>
</reference>
<dbReference type="AlphaFoldDB" id="A0A0R1ZMJ0"/>
<organism evidence="1 2">
    <name type="scientific">Lacticaseibacillus sharpeae JCM 1186 = DSM 20505</name>
    <dbReference type="NCBI Taxonomy" id="1291052"/>
    <lineage>
        <taxon>Bacteria</taxon>
        <taxon>Bacillati</taxon>
        <taxon>Bacillota</taxon>
        <taxon>Bacilli</taxon>
        <taxon>Lactobacillales</taxon>
        <taxon>Lactobacillaceae</taxon>
        <taxon>Lacticaseibacillus</taxon>
    </lineage>
</organism>
<dbReference type="Proteomes" id="UP000051679">
    <property type="component" value="Unassembled WGS sequence"/>
</dbReference>
<dbReference type="RefSeq" id="WP_054680078.1">
    <property type="nucleotide sequence ID" value="NZ_AYYO01000013.1"/>
</dbReference>
<evidence type="ECO:0000313" key="2">
    <source>
        <dbReference type="Proteomes" id="UP000051679"/>
    </source>
</evidence>
<dbReference type="PATRIC" id="fig|1291052.5.peg.1039"/>
<evidence type="ECO:0000313" key="1">
    <source>
        <dbReference type="EMBL" id="KRM55759.1"/>
    </source>
</evidence>
<gene>
    <name evidence="1" type="ORF">FC18_GL001027</name>
</gene>
<dbReference type="STRING" id="1291052.FC18_GL001027"/>
<sequence length="112" mass="12632">MAENNLQFDQLSEPAQSVALTQFGRFYLRYFRTEGLDVFAQLERSGYIADINQYLMENSALHSDELLTGLIKSRGQNLAHLISALGITFAEDGSAQPTLEQWYLNEKTAVAR</sequence>
<proteinExistence type="predicted"/>
<comment type="caution">
    <text evidence="1">The sequence shown here is derived from an EMBL/GenBank/DDBJ whole genome shotgun (WGS) entry which is preliminary data.</text>
</comment>
<dbReference type="EMBL" id="AYYO01000013">
    <property type="protein sequence ID" value="KRM55759.1"/>
    <property type="molecule type" value="Genomic_DNA"/>
</dbReference>
<accession>A0A0R1ZMJ0</accession>
<protein>
    <submittedName>
        <fullName evidence="1">Uncharacterized protein</fullName>
    </submittedName>
</protein>
<keyword evidence="2" id="KW-1185">Reference proteome</keyword>
<name>A0A0R1ZMJ0_9LACO</name>
<dbReference type="OrthoDB" id="2301346at2"/>